<evidence type="ECO:0000313" key="2">
    <source>
        <dbReference type="EMBL" id="SFK87629.1"/>
    </source>
</evidence>
<dbReference type="SUPFAM" id="SSF51735">
    <property type="entry name" value="NAD(P)-binding Rossmann-fold domains"/>
    <property type="match status" value="1"/>
</dbReference>
<evidence type="ECO:0000259" key="1">
    <source>
        <dbReference type="Pfam" id="PF01370"/>
    </source>
</evidence>
<organism evidence="2 3">
    <name type="scientific">Amycolatopsis sacchari</name>
    <dbReference type="NCBI Taxonomy" id="115433"/>
    <lineage>
        <taxon>Bacteria</taxon>
        <taxon>Bacillati</taxon>
        <taxon>Actinomycetota</taxon>
        <taxon>Actinomycetes</taxon>
        <taxon>Pseudonocardiales</taxon>
        <taxon>Pseudonocardiaceae</taxon>
        <taxon>Amycolatopsis</taxon>
    </lineage>
</organism>
<dbReference type="InterPro" id="IPR001509">
    <property type="entry name" value="Epimerase_deHydtase"/>
</dbReference>
<dbReference type="Pfam" id="PF01370">
    <property type="entry name" value="Epimerase"/>
    <property type="match status" value="1"/>
</dbReference>
<dbReference type="Gene3D" id="3.40.50.720">
    <property type="entry name" value="NAD(P)-binding Rossmann-like Domain"/>
    <property type="match status" value="1"/>
</dbReference>
<sequence length="299" mass="30394">MKVFITGGTGYLGTVLVEHLVKAGHDVAGLARSDAGATRLHEAGATPVAGSLSDTAVLEGAAAAADAVVHAAVDYAMTDESAAVELAAVKALVAGAASGTVPKPFIFTSTALVYGFEDDRDTSEDAVLPEVSAQPVKVAAERIVRGEAGISGIVFRAGLVFGRGGSPVVTGLIQSAQHTGTSIYVGHGENAWTPVHVDDLADLYVAAIERPVSGVYNVAGTVPFTFRALAGAIGDLTGKPVASVPLEVAEQNFGPAARILTTTSRLDAAKARDTFGWSPAPRSLIDDVRSGSYAEAAAK</sequence>
<dbReference type="RefSeq" id="WP_091516688.1">
    <property type="nucleotide sequence ID" value="NZ_CBDRCA010000063.1"/>
</dbReference>
<dbReference type="OrthoDB" id="9787292at2"/>
<dbReference type="STRING" id="115433.SAMN05421835_14025"/>
<dbReference type="AlphaFoldDB" id="A0A1I4D4C4"/>
<dbReference type="InterPro" id="IPR036291">
    <property type="entry name" value="NAD(P)-bd_dom_sf"/>
</dbReference>
<accession>A0A1I4D4C4</accession>
<name>A0A1I4D4C4_9PSEU</name>
<dbReference type="GO" id="GO:0004029">
    <property type="term" value="F:aldehyde dehydrogenase (NAD+) activity"/>
    <property type="evidence" value="ECO:0007669"/>
    <property type="project" value="TreeGrafter"/>
</dbReference>
<dbReference type="EMBL" id="FORP01000040">
    <property type="protein sequence ID" value="SFK87629.1"/>
    <property type="molecule type" value="Genomic_DNA"/>
</dbReference>
<feature type="domain" description="NAD-dependent epimerase/dehydratase" evidence="1">
    <location>
        <begin position="3"/>
        <end position="219"/>
    </location>
</feature>
<dbReference type="PANTHER" id="PTHR48079:SF6">
    <property type="entry name" value="NAD(P)-BINDING DOMAIN-CONTAINING PROTEIN-RELATED"/>
    <property type="match status" value="1"/>
</dbReference>
<reference evidence="2 3" key="1">
    <citation type="submission" date="2016-10" db="EMBL/GenBank/DDBJ databases">
        <authorList>
            <person name="de Groot N.N."/>
        </authorList>
    </citation>
    <scope>NUCLEOTIDE SEQUENCE [LARGE SCALE GENOMIC DNA]</scope>
    <source>
        <strain evidence="2 3">DSM 44468</strain>
    </source>
</reference>
<protein>
    <submittedName>
        <fullName evidence="2">Nucleoside-diphosphate-sugar epimerase</fullName>
    </submittedName>
</protein>
<dbReference type="PANTHER" id="PTHR48079">
    <property type="entry name" value="PROTEIN YEEZ"/>
    <property type="match status" value="1"/>
</dbReference>
<evidence type="ECO:0000313" key="3">
    <source>
        <dbReference type="Proteomes" id="UP000199025"/>
    </source>
</evidence>
<dbReference type="GO" id="GO:0005737">
    <property type="term" value="C:cytoplasm"/>
    <property type="evidence" value="ECO:0007669"/>
    <property type="project" value="TreeGrafter"/>
</dbReference>
<dbReference type="InterPro" id="IPR051783">
    <property type="entry name" value="NAD(P)-dependent_oxidoreduct"/>
</dbReference>
<proteinExistence type="predicted"/>
<keyword evidence="3" id="KW-1185">Reference proteome</keyword>
<dbReference type="Proteomes" id="UP000199025">
    <property type="component" value="Unassembled WGS sequence"/>
</dbReference>
<gene>
    <name evidence="2" type="ORF">SAMN05421835_14025</name>
</gene>